<dbReference type="AlphaFoldDB" id="A0AAU1LR29"/>
<reference evidence="1" key="1">
    <citation type="submission" date="2022-10" db="EMBL/GenBank/DDBJ databases">
        <title>The complete genomes of actinobacterial strains from the NBC collection.</title>
        <authorList>
            <person name="Joergensen T.S."/>
            <person name="Alvarez Arevalo M."/>
            <person name="Sterndorff E.B."/>
            <person name="Faurdal D."/>
            <person name="Vuksanovic O."/>
            <person name="Mourched A.-S."/>
            <person name="Charusanti P."/>
            <person name="Shaw S."/>
            <person name="Blin K."/>
            <person name="Weber T."/>
        </authorList>
    </citation>
    <scope>NUCLEOTIDE SEQUENCE</scope>
    <source>
        <strain evidence="1">NBC_00148</strain>
    </source>
</reference>
<organism evidence="1">
    <name type="scientific">Streptomyces sp. NBC_00148</name>
    <dbReference type="NCBI Taxonomy" id="2903626"/>
    <lineage>
        <taxon>Bacteria</taxon>
        <taxon>Bacillati</taxon>
        <taxon>Actinomycetota</taxon>
        <taxon>Actinomycetes</taxon>
        <taxon>Kitasatosporales</taxon>
        <taxon>Streptomycetaceae</taxon>
        <taxon>Streptomyces</taxon>
    </lineage>
</organism>
<accession>A0AAU1LR29</accession>
<proteinExistence type="predicted"/>
<evidence type="ECO:0000313" key="1">
    <source>
        <dbReference type="EMBL" id="WTQ73675.1"/>
    </source>
</evidence>
<sequence length="69" mass="7787">MAEYHFVISAQRPLPGGGFAMGDWSSCITPEPGWSRQDTFEVIRAEFAKRYPELGRACVTFFSLELNTL</sequence>
<dbReference type="EMBL" id="CP108169">
    <property type="protein sequence ID" value="WTQ73675.1"/>
    <property type="molecule type" value="Genomic_DNA"/>
</dbReference>
<protein>
    <submittedName>
        <fullName evidence="1">Uncharacterized protein</fullName>
    </submittedName>
</protein>
<name>A0AAU1LR29_9ACTN</name>
<gene>
    <name evidence="1" type="ORF">OG222_11460</name>
</gene>